<dbReference type="AlphaFoldDB" id="A0A1T5DKM5"/>
<dbReference type="Proteomes" id="UP000189818">
    <property type="component" value="Unassembled WGS sequence"/>
</dbReference>
<dbReference type="InterPro" id="IPR005586">
    <property type="entry name" value="ABC_trans_aux"/>
</dbReference>
<keyword evidence="3" id="KW-1185">Reference proteome</keyword>
<dbReference type="EMBL" id="FUYM01000005">
    <property type="protein sequence ID" value="SKB72262.1"/>
    <property type="molecule type" value="Genomic_DNA"/>
</dbReference>
<dbReference type="PROSITE" id="PS51257">
    <property type="entry name" value="PROKAR_LIPOPROTEIN"/>
    <property type="match status" value="1"/>
</dbReference>
<dbReference type="RefSeq" id="WP_079648619.1">
    <property type="nucleotide sequence ID" value="NZ_FUYM01000005.1"/>
</dbReference>
<dbReference type="STRING" id="439228.SAMN06295920_105256"/>
<proteinExistence type="predicted"/>
<dbReference type="SUPFAM" id="SSF159594">
    <property type="entry name" value="XCC0632-like"/>
    <property type="match status" value="1"/>
</dbReference>
<dbReference type="Pfam" id="PF03886">
    <property type="entry name" value="ABC_trans_aux"/>
    <property type="match status" value="1"/>
</dbReference>
<gene>
    <name evidence="2" type="ORF">SAMN06295920_105256</name>
</gene>
<evidence type="ECO:0000313" key="2">
    <source>
        <dbReference type="EMBL" id="SKB72262.1"/>
    </source>
</evidence>
<evidence type="ECO:0000259" key="1">
    <source>
        <dbReference type="Pfam" id="PF03886"/>
    </source>
</evidence>
<sequence>MLRRTILALTAAGLLAGCISFGEDPPERLMSLTSAAKVAADQGKVTRDTQAISVAPPALPAALRNQRIAVETGGAFAYLPKSGWVDTPSQLFRSVLAETIEARTGRFVPDTRNGAITPDTRLSGTLLAFQLLGGQGKVLAIYDATLAKSGSDEIRARRFERTVPVAGEDPRSVAAALNEAANGIATDVADWIGAG</sequence>
<dbReference type="OrthoDB" id="7391077at2"/>
<name>A0A1T5DKM5_9SPHN</name>
<protein>
    <submittedName>
        <fullName evidence="2">Cholesterol transport system auxiliary component</fullName>
    </submittedName>
</protein>
<feature type="domain" description="ABC-type transport auxiliary lipoprotein component" evidence="1">
    <location>
        <begin position="39"/>
        <end position="189"/>
    </location>
</feature>
<reference evidence="3" key="1">
    <citation type="submission" date="2017-02" db="EMBL/GenBank/DDBJ databases">
        <authorList>
            <person name="Varghese N."/>
            <person name="Submissions S."/>
        </authorList>
    </citation>
    <scope>NUCLEOTIDE SEQUENCE [LARGE SCALE GENOMIC DNA]</scope>
    <source>
        <strain evidence="3">UM2</strain>
    </source>
</reference>
<dbReference type="Gene3D" id="3.40.50.10610">
    <property type="entry name" value="ABC-type transport auxiliary lipoprotein component"/>
    <property type="match status" value="1"/>
</dbReference>
<accession>A0A1T5DKM5</accession>
<organism evidence="2 3">
    <name type="scientific">Rhizorhabdus histidinilytica</name>
    <dbReference type="NCBI Taxonomy" id="439228"/>
    <lineage>
        <taxon>Bacteria</taxon>
        <taxon>Pseudomonadati</taxon>
        <taxon>Pseudomonadota</taxon>
        <taxon>Alphaproteobacteria</taxon>
        <taxon>Sphingomonadales</taxon>
        <taxon>Sphingomonadaceae</taxon>
        <taxon>Rhizorhabdus</taxon>
    </lineage>
</organism>
<evidence type="ECO:0000313" key="3">
    <source>
        <dbReference type="Proteomes" id="UP000189818"/>
    </source>
</evidence>